<dbReference type="SUPFAM" id="SSF56935">
    <property type="entry name" value="Porins"/>
    <property type="match status" value="1"/>
</dbReference>
<dbReference type="Gene3D" id="2.60.40.1120">
    <property type="entry name" value="Carboxypeptidase-like, regulatory domain"/>
    <property type="match status" value="1"/>
</dbReference>
<evidence type="ECO:0000313" key="2">
    <source>
        <dbReference type="EMBL" id="QUV92944.1"/>
    </source>
</evidence>
<keyword evidence="1" id="KW-0732">Signal</keyword>
<feature type="signal peptide" evidence="1">
    <location>
        <begin position="1"/>
        <end position="24"/>
    </location>
</feature>
<dbReference type="SUPFAM" id="SSF49464">
    <property type="entry name" value="Carboxypeptidase regulatory domain-like"/>
    <property type="match status" value="1"/>
</dbReference>
<feature type="chain" id="PRO_5046248289" evidence="1">
    <location>
        <begin position="25"/>
        <end position="533"/>
    </location>
</feature>
<dbReference type="InterPro" id="IPR008969">
    <property type="entry name" value="CarboxyPept-like_regulatory"/>
</dbReference>
<name>A0ABX8AW83_9BACT</name>
<accession>A0ABX8AW83</accession>
<protein>
    <submittedName>
        <fullName evidence="2">Carboxypeptidase regulatory-like domain-containing protein</fullName>
    </submittedName>
</protein>
<dbReference type="RefSeq" id="WP_211421376.1">
    <property type="nucleotide sequence ID" value="NZ_CP072642.1"/>
</dbReference>
<organism evidence="2 3">
    <name type="scientific">Chloracidobacterium sp. N</name>
    <dbReference type="NCBI Taxonomy" id="2821540"/>
    <lineage>
        <taxon>Bacteria</taxon>
        <taxon>Pseudomonadati</taxon>
        <taxon>Acidobacteriota</taxon>
        <taxon>Terriglobia</taxon>
        <taxon>Terriglobales</taxon>
        <taxon>Acidobacteriaceae</taxon>
        <taxon>Chloracidobacterium</taxon>
        <taxon>Chloracidobacterium aggregatum</taxon>
    </lineage>
</organism>
<dbReference type="EMBL" id="CP072642">
    <property type="protein sequence ID" value="QUV92944.1"/>
    <property type="molecule type" value="Genomic_DNA"/>
</dbReference>
<gene>
    <name evidence="2" type="ORF">J8C05_06010</name>
</gene>
<evidence type="ECO:0000313" key="3">
    <source>
        <dbReference type="Proteomes" id="UP000677668"/>
    </source>
</evidence>
<evidence type="ECO:0000256" key="1">
    <source>
        <dbReference type="SAM" id="SignalP"/>
    </source>
</evidence>
<dbReference type="Pfam" id="PF13620">
    <property type="entry name" value="CarboxypepD_reg"/>
    <property type="match status" value="1"/>
</dbReference>
<keyword evidence="3" id="KW-1185">Reference proteome</keyword>
<dbReference type="Proteomes" id="UP000677668">
    <property type="component" value="Chromosome 1"/>
</dbReference>
<reference evidence="2 3" key="1">
    <citation type="submission" date="2021-03" db="EMBL/GenBank/DDBJ databases">
        <title>Genomic and phenotypic characterization of Chloracidobacterium isolates provides evidence for multiple species.</title>
        <authorList>
            <person name="Saini M.K."/>
            <person name="Costas A.M.G."/>
            <person name="Tank M."/>
            <person name="Bryant D.A."/>
        </authorList>
    </citation>
    <scope>NUCLEOTIDE SEQUENCE [LARGE SCALE GENOMIC DNA]</scope>
    <source>
        <strain evidence="2 3">N</strain>
    </source>
</reference>
<sequence>MRHLFRSFFAGWLCLALGVTLAPATERSEGCAVAGVVTDHRGSPIAHAIVSIFRDGDEKEVLVTASSDRSGRFALARLTPGVYRLLAAARGFQTLISEPTALAPGQTSQMRLTLRPAPDAGATGVNPVKYQNRRNRGIFNATASETPDAGRPGAPLWQGTALIGSTGYDSQVTAEVTPGVDVGAYLRRDWEGQSVTIGGALRYSTGQHRGRIRWQTDQVTADPVTAGPVMASSSAPVPGSPFFRHDLQAADTWQLTDRLQVLYGFDYLRVGRSQEDVWRPRLAAHWQPCMAVQVHTALTSDGQAFPAWVEPEQPLLTDDFPTPPARLALVDKRPAPARNLRVEAGVAWQMDARTMVKVYAYQDWLDGHPLALEGHVLSRLDGRTHGTAVIVTRHLRPRLAVTTGYAAGRTATRPEDEGAAASAWLPGTYHVLTVVAETVFPGSETQVQVGYRRAWGHPVHAIDPFTGRLPFTDAGLNLRIIQALPGWIFLPGRWEAVIEGRNLDERRNEVTGLGAAFGFPHRRTVRGGLRFRF</sequence>
<proteinExistence type="predicted"/>